<dbReference type="RefSeq" id="WP_016383738.1">
    <property type="nucleotide sequence ID" value="NZ_ANKW01000034.1"/>
</dbReference>
<proteinExistence type="predicted"/>
<gene>
    <name evidence="1" type="ORF">Lpp122_1879</name>
</gene>
<evidence type="ECO:0000313" key="1">
    <source>
        <dbReference type="EMBL" id="EPC18407.1"/>
    </source>
</evidence>
<protein>
    <submittedName>
        <fullName evidence="1">Uncharacterized protein</fullName>
    </submittedName>
</protein>
<dbReference type="Proteomes" id="UP000014281">
    <property type="component" value="Unassembled WGS sequence"/>
</dbReference>
<organism evidence="1 2">
    <name type="scientific">Lacticaseibacillus paracasei subsp. paracasei Lpp122</name>
    <dbReference type="NCBI Taxonomy" id="1256218"/>
    <lineage>
        <taxon>Bacteria</taxon>
        <taxon>Bacillati</taxon>
        <taxon>Bacillota</taxon>
        <taxon>Bacilli</taxon>
        <taxon>Lactobacillales</taxon>
        <taxon>Lactobacillaceae</taxon>
        <taxon>Lacticaseibacillus</taxon>
    </lineage>
</organism>
<comment type="caution">
    <text evidence="1">The sequence shown here is derived from an EMBL/GenBank/DDBJ whole genome shotgun (WGS) entry which is preliminary data.</text>
</comment>
<dbReference type="EMBL" id="ANKW01000034">
    <property type="protein sequence ID" value="EPC18407.1"/>
    <property type="molecule type" value="Genomic_DNA"/>
</dbReference>
<accession>A0A8E0I4L2</accession>
<evidence type="ECO:0000313" key="2">
    <source>
        <dbReference type="Proteomes" id="UP000014281"/>
    </source>
</evidence>
<reference evidence="1 2" key="1">
    <citation type="journal article" date="2013" name="PLoS ONE">
        <title>Lactobacillus paracasei comparative genomics: towards species pan-genome definition and exploitation of diversity.</title>
        <authorList>
            <person name="Smokvina T."/>
            <person name="Wels M."/>
            <person name="Polka J."/>
            <person name="Chervaux C."/>
            <person name="Brisse S."/>
            <person name="Boekhorst J."/>
            <person name="van Hylckama Vlieg J.E."/>
            <person name="Siezen R.J."/>
        </authorList>
    </citation>
    <scope>NUCLEOTIDE SEQUENCE [LARGE SCALE GENOMIC DNA]</scope>
    <source>
        <strain evidence="1 2">Lpp122</strain>
    </source>
</reference>
<name>A0A8E0I4L2_LACPA</name>
<dbReference type="AlphaFoldDB" id="A0A8E0I4L2"/>
<sequence>MTTLDEMNEFDRGIILLHRKSVSEDTPQAILVKVKQIRDVIANEKPGIEDPIEKEFTLECYDEAIRKLSDLSVAEYQVWLSKNKDLEGFEF</sequence>